<dbReference type="SMART" id="SM00100">
    <property type="entry name" value="cNMP"/>
    <property type="match status" value="1"/>
</dbReference>
<evidence type="ECO:0000256" key="4">
    <source>
        <dbReference type="SAM" id="MobiDB-lite"/>
    </source>
</evidence>
<dbReference type="PANTHER" id="PTHR24567:SF74">
    <property type="entry name" value="HTH-TYPE TRANSCRIPTIONAL REGULATOR ARCR"/>
    <property type="match status" value="1"/>
</dbReference>
<keyword evidence="8" id="KW-1185">Reference proteome</keyword>
<evidence type="ECO:0000256" key="2">
    <source>
        <dbReference type="ARBA" id="ARBA00023125"/>
    </source>
</evidence>
<keyword evidence="2" id="KW-0238">DNA-binding</keyword>
<feature type="domain" description="HTH crp-type" evidence="6">
    <location>
        <begin position="135"/>
        <end position="205"/>
    </location>
</feature>
<gene>
    <name evidence="7" type="ORF">E2C06_29455</name>
</gene>
<dbReference type="CDD" id="cd00038">
    <property type="entry name" value="CAP_ED"/>
    <property type="match status" value="1"/>
</dbReference>
<dbReference type="InterPro" id="IPR000595">
    <property type="entry name" value="cNMP-bd_dom"/>
</dbReference>
<feature type="domain" description="Cyclic nucleotide-binding" evidence="5">
    <location>
        <begin position="1"/>
        <end position="107"/>
    </location>
</feature>
<dbReference type="PANTHER" id="PTHR24567">
    <property type="entry name" value="CRP FAMILY TRANSCRIPTIONAL REGULATORY PROTEIN"/>
    <property type="match status" value="1"/>
</dbReference>
<dbReference type="InterPro" id="IPR018490">
    <property type="entry name" value="cNMP-bd_dom_sf"/>
</dbReference>
<dbReference type="GO" id="GO:0003700">
    <property type="term" value="F:DNA-binding transcription factor activity"/>
    <property type="evidence" value="ECO:0007669"/>
    <property type="project" value="TreeGrafter"/>
</dbReference>
<dbReference type="InterPro" id="IPR012318">
    <property type="entry name" value="HTH_CRP"/>
</dbReference>
<feature type="region of interest" description="Disordered" evidence="4">
    <location>
        <begin position="210"/>
        <end position="246"/>
    </location>
</feature>
<dbReference type="Pfam" id="PF13545">
    <property type="entry name" value="HTH_Crp_2"/>
    <property type="match status" value="1"/>
</dbReference>
<keyword evidence="3" id="KW-0804">Transcription</keyword>
<dbReference type="GO" id="GO:0005829">
    <property type="term" value="C:cytosol"/>
    <property type="evidence" value="ECO:0007669"/>
    <property type="project" value="TreeGrafter"/>
</dbReference>
<sequence>MLRDVEPALLAEASRLARWRRVQPGEVVIDYDDTSDEVFLIISGTVRIAIHSASGQEVILGEAGAGEIFGEMAAIDGQSRSANVTAVHSSVLCCLPRATFLDLVLKTPSAGLLLLRLLTGRLRLLDARNVELAVLPVRHRLVAELLRLGRPREDGQLRITPPPAQHVLAARIGARREAVSRELTNLTREGLATKSRQSILLPQPDALREGLRKAMAGDAGKGKPLASDAGKGKPIAGDAGRGRPKG</sequence>
<evidence type="ECO:0000313" key="7">
    <source>
        <dbReference type="EMBL" id="TDH59036.1"/>
    </source>
</evidence>
<evidence type="ECO:0000256" key="1">
    <source>
        <dbReference type="ARBA" id="ARBA00023015"/>
    </source>
</evidence>
<dbReference type="SUPFAM" id="SSF51206">
    <property type="entry name" value="cAMP-binding domain-like"/>
    <property type="match status" value="1"/>
</dbReference>
<proteinExistence type="predicted"/>
<keyword evidence="1" id="KW-0805">Transcription regulation</keyword>
<dbReference type="AlphaFoldDB" id="A0A4R5Q8F1"/>
<protein>
    <submittedName>
        <fullName evidence="7">Crp/Fnr family transcriptional regulator</fullName>
    </submittedName>
</protein>
<dbReference type="GO" id="GO:0003677">
    <property type="term" value="F:DNA binding"/>
    <property type="evidence" value="ECO:0007669"/>
    <property type="project" value="UniProtKB-KW"/>
</dbReference>
<dbReference type="EMBL" id="SMSJ01000084">
    <property type="protein sequence ID" value="TDH59036.1"/>
    <property type="molecule type" value="Genomic_DNA"/>
</dbReference>
<dbReference type="PROSITE" id="PS51063">
    <property type="entry name" value="HTH_CRP_2"/>
    <property type="match status" value="1"/>
</dbReference>
<dbReference type="PROSITE" id="PS50042">
    <property type="entry name" value="CNMP_BINDING_3"/>
    <property type="match status" value="1"/>
</dbReference>
<evidence type="ECO:0000256" key="3">
    <source>
        <dbReference type="ARBA" id="ARBA00023163"/>
    </source>
</evidence>
<comment type="caution">
    <text evidence="7">The sequence shown here is derived from an EMBL/GenBank/DDBJ whole genome shotgun (WGS) entry which is preliminary data.</text>
</comment>
<dbReference type="Pfam" id="PF00027">
    <property type="entry name" value="cNMP_binding"/>
    <property type="match status" value="1"/>
</dbReference>
<evidence type="ECO:0000259" key="6">
    <source>
        <dbReference type="PROSITE" id="PS51063"/>
    </source>
</evidence>
<dbReference type="InterPro" id="IPR036390">
    <property type="entry name" value="WH_DNA-bd_sf"/>
</dbReference>
<reference evidence="7 8" key="1">
    <citation type="journal article" date="2016" name="J. Microbiol.">
        <title>Dankookia rubra gen. nov., sp. nov., an alphaproteobacterium isolated from sediment of a shallow stream.</title>
        <authorList>
            <person name="Kim W.H."/>
            <person name="Kim D.H."/>
            <person name="Kang K."/>
            <person name="Ahn T.Y."/>
        </authorList>
    </citation>
    <scope>NUCLEOTIDE SEQUENCE [LARGE SCALE GENOMIC DNA]</scope>
    <source>
        <strain evidence="7 8">JCM30602</strain>
    </source>
</reference>
<evidence type="ECO:0000313" key="8">
    <source>
        <dbReference type="Proteomes" id="UP000295096"/>
    </source>
</evidence>
<dbReference type="SUPFAM" id="SSF46785">
    <property type="entry name" value="Winged helix' DNA-binding domain"/>
    <property type="match status" value="1"/>
</dbReference>
<dbReference type="OrthoDB" id="3182344at2"/>
<dbReference type="InterPro" id="IPR014710">
    <property type="entry name" value="RmlC-like_jellyroll"/>
</dbReference>
<name>A0A4R5Q8F1_9PROT</name>
<evidence type="ECO:0000259" key="5">
    <source>
        <dbReference type="PROSITE" id="PS50042"/>
    </source>
</evidence>
<dbReference type="InterPro" id="IPR050397">
    <property type="entry name" value="Env_Response_Regulators"/>
</dbReference>
<dbReference type="Proteomes" id="UP000295096">
    <property type="component" value="Unassembled WGS sequence"/>
</dbReference>
<organism evidence="7 8">
    <name type="scientific">Dankookia rubra</name>
    <dbReference type="NCBI Taxonomy" id="1442381"/>
    <lineage>
        <taxon>Bacteria</taxon>
        <taxon>Pseudomonadati</taxon>
        <taxon>Pseudomonadota</taxon>
        <taxon>Alphaproteobacteria</taxon>
        <taxon>Acetobacterales</taxon>
        <taxon>Roseomonadaceae</taxon>
        <taxon>Dankookia</taxon>
    </lineage>
</organism>
<dbReference type="Gene3D" id="2.60.120.10">
    <property type="entry name" value="Jelly Rolls"/>
    <property type="match status" value="1"/>
</dbReference>
<accession>A0A4R5Q8F1</accession>